<dbReference type="PANTHER" id="PTHR32305">
    <property type="match status" value="1"/>
</dbReference>
<dbReference type="OrthoDB" id="6904246at2"/>
<feature type="signal peptide" evidence="2">
    <location>
        <begin position="1"/>
        <end position="35"/>
    </location>
</feature>
<feature type="chain" id="PRO_5013205235" evidence="2">
    <location>
        <begin position="36"/>
        <end position="1035"/>
    </location>
</feature>
<reference evidence="3 4" key="1">
    <citation type="submission" date="2017-02" db="EMBL/GenBank/DDBJ databases">
        <authorList>
            <person name="Peterson S.W."/>
        </authorList>
    </citation>
    <scope>NUCLEOTIDE SEQUENCE [LARGE SCALE GENOMIC DNA]</scope>
    <source>
        <strain evidence="3 4">P15</strain>
    </source>
</reference>
<dbReference type="AlphaFoldDB" id="A0A1T5KCB8"/>
<dbReference type="Proteomes" id="UP000190341">
    <property type="component" value="Unassembled WGS sequence"/>
</dbReference>
<dbReference type="NCBIfam" id="TIGR03696">
    <property type="entry name" value="Rhs_assc_core"/>
    <property type="match status" value="1"/>
</dbReference>
<organism evidence="3 4">
    <name type="scientific">Pseudoxanthomonas indica</name>
    <dbReference type="NCBI Taxonomy" id="428993"/>
    <lineage>
        <taxon>Bacteria</taxon>
        <taxon>Pseudomonadati</taxon>
        <taxon>Pseudomonadota</taxon>
        <taxon>Gammaproteobacteria</taxon>
        <taxon>Lysobacterales</taxon>
        <taxon>Lysobacteraceae</taxon>
        <taxon>Pseudoxanthomonas</taxon>
    </lineage>
</organism>
<accession>A0A1T5KCB8</accession>
<evidence type="ECO:0000256" key="2">
    <source>
        <dbReference type="SAM" id="SignalP"/>
    </source>
</evidence>
<proteinExistence type="predicted"/>
<dbReference type="InterPro" id="IPR050708">
    <property type="entry name" value="T6SS_VgrG/RHS"/>
</dbReference>
<gene>
    <name evidence="3" type="ORF">SAMN06296058_1578</name>
</gene>
<evidence type="ECO:0000313" key="3">
    <source>
        <dbReference type="EMBL" id="SKC61353.1"/>
    </source>
</evidence>
<feature type="region of interest" description="Disordered" evidence="1">
    <location>
        <begin position="930"/>
        <end position="961"/>
    </location>
</feature>
<dbReference type="InterPro" id="IPR022385">
    <property type="entry name" value="Rhs_assc_core"/>
</dbReference>
<protein>
    <submittedName>
        <fullName evidence="3">RHS repeat-associated core domain-containing protein</fullName>
    </submittedName>
</protein>
<dbReference type="Gene3D" id="2.180.10.10">
    <property type="entry name" value="RHS repeat-associated core"/>
    <property type="match status" value="2"/>
</dbReference>
<keyword evidence="2" id="KW-0732">Signal</keyword>
<keyword evidence="4" id="KW-1185">Reference proteome</keyword>
<sequence>MNHNLATGQRRRSYRAIGLSLALLLAGGAANVASAQTYSKTQTVEYQDDLGLWVLGQVKRTTTNNVETSRTLYEWKAMPTKVYGFDNQLRKSIDYDRTSAVSTGQLGTVKTVADGRNNTTTLTSWKRGTPQRIDFADGRYATAGVGNSGRIDWAEDENRSRTCYAYDGMGRLARITYTSESATNTCDTSAWAETTLNFAPSAIGRYGLPAGYWIQYVDTGKGRTVRHFDALWRPVLEEQFDNTDNPTALATRSMVVKRYDAAGQLEFQSYPVASLTTIGDASLKGVWTDHDALGRVTSSSQDSELGLLTTLTEYLTGFKVKVTNPKLQSSTTSFMTYDQPTMDWPVLVEHPESAFTHISRDVYGKPKKIRRSNNVSPTGGSLAVDRVYTYNTKQELCASTEPETGTTLMGYDAAGNLSWSAAGLAAGTACDATGTSSAVVARKAARSYDARNRLRTLNFPDGLGNQVWTYLPTGKPGVLTAYNAANNGEPVVTTYSYNRRGLLYHERLVTSLLDWPYEYKYNANGHLASNNWHGIVVAYAPNQLGQPTQAGSYASNVQYFPNGAVKQFTYGNGIVHTLTQNARQLPARSVDGALLDLSYAYDKHANVASITDATAGARQSRTMTYDNLDRLLTANGPSFGAATYGYDVLDNLSSVKVTGGMHPRDHSYHYDLGNRLDSVTQVPGSAMVTALSYDPQGNVYNKNGVVHKFDYGNRLREVVGKGSYLYDAHGRRVRDTINGVAAHSQYLMNGQLAFSTDSRTGKVREHIYLGDDPVAIRERDAPTNVYTYRYLHTDGLGSALVETDATQAVLERSEYEPYGALTNRAEKDDVGYTGHRQDAATGLTYMQQRYYDSEVGRFLSVDPVTAYASPGSNFNRYSYALGNPFKFLDADGRMPTQAQNDRVPVDTNGRGLAYAFLAWLLGQAAVDGVQQNQTSDDGKEGTRELGNLEPIHAPNHPENNPKIKELSDRDLGEAINNPADGESVKVRGNTVLDGNTRINEALDRGWPADTVIPVIEYEELPDPDSNPLGPYGDYD</sequence>
<dbReference type="STRING" id="428993.SAMN06296058_1578"/>
<name>A0A1T5KCB8_9GAMM</name>
<dbReference type="PANTHER" id="PTHR32305:SF15">
    <property type="entry name" value="PROTEIN RHSA-RELATED"/>
    <property type="match status" value="1"/>
</dbReference>
<evidence type="ECO:0000313" key="4">
    <source>
        <dbReference type="Proteomes" id="UP000190341"/>
    </source>
</evidence>
<evidence type="ECO:0000256" key="1">
    <source>
        <dbReference type="SAM" id="MobiDB-lite"/>
    </source>
</evidence>
<dbReference type="RefSeq" id="WP_139381458.1">
    <property type="nucleotide sequence ID" value="NZ_BMCL01000002.1"/>
</dbReference>
<dbReference type="EMBL" id="FUZV01000001">
    <property type="protein sequence ID" value="SKC61353.1"/>
    <property type="molecule type" value="Genomic_DNA"/>
</dbReference>